<organism evidence="14 15">
    <name type="scientific">Kiloniella spongiae</name>
    <dbReference type="NCBI Taxonomy" id="1489064"/>
    <lineage>
        <taxon>Bacteria</taxon>
        <taxon>Pseudomonadati</taxon>
        <taxon>Pseudomonadota</taxon>
        <taxon>Alphaproteobacteria</taxon>
        <taxon>Rhodospirillales</taxon>
        <taxon>Kiloniellaceae</taxon>
        <taxon>Kiloniella</taxon>
    </lineage>
</organism>
<dbReference type="EMBL" id="LAQL01000009">
    <property type="protein sequence ID" value="KLN59989.1"/>
    <property type="molecule type" value="Genomic_DNA"/>
</dbReference>
<evidence type="ECO:0000313" key="15">
    <source>
        <dbReference type="Proteomes" id="UP000035444"/>
    </source>
</evidence>
<name>A0A0H2MBT5_9PROT</name>
<feature type="transmembrane region" description="Helical" evidence="13">
    <location>
        <begin position="108"/>
        <end position="127"/>
    </location>
</feature>
<protein>
    <recommendedName>
        <fullName evidence="4">Succinate dehydrogenase cytochrome b556 subunit</fullName>
    </recommendedName>
</protein>
<dbReference type="CDD" id="cd03499">
    <property type="entry name" value="SQR_TypeC_SdhC"/>
    <property type="match status" value="1"/>
</dbReference>
<dbReference type="GO" id="GO:0016020">
    <property type="term" value="C:membrane"/>
    <property type="evidence" value="ECO:0007669"/>
    <property type="project" value="UniProtKB-SubCell"/>
</dbReference>
<proteinExistence type="inferred from homology"/>
<evidence type="ECO:0000256" key="12">
    <source>
        <dbReference type="PIRSR" id="PIRSR000178-1"/>
    </source>
</evidence>
<dbReference type="PANTHER" id="PTHR10978">
    <property type="entry name" value="SUCCINATE DEHYDROGENASE CYTOCHROME B560 SUBUNIT"/>
    <property type="match status" value="1"/>
</dbReference>
<dbReference type="Gene3D" id="1.20.1300.10">
    <property type="entry name" value="Fumarate reductase/succinate dehydrogenase, transmembrane subunit"/>
    <property type="match status" value="1"/>
</dbReference>
<keyword evidence="7 12" id="KW-0479">Metal-binding</keyword>
<dbReference type="PANTHER" id="PTHR10978:SF5">
    <property type="entry name" value="SUCCINATE DEHYDROGENASE CYTOCHROME B560 SUBUNIT, MITOCHONDRIAL"/>
    <property type="match status" value="1"/>
</dbReference>
<dbReference type="PIRSF" id="PIRSF000178">
    <property type="entry name" value="SDH_cyt_b560"/>
    <property type="match status" value="1"/>
</dbReference>
<evidence type="ECO:0000313" key="14">
    <source>
        <dbReference type="EMBL" id="KLN59989.1"/>
    </source>
</evidence>
<evidence type="ECO:0000256" key="9">
    <source>
        <dbReference type="ARBA" id="ARBA00023004"/>
    </source>
</evidence>
<dbReference type="NCBIfam" id="TIGR02970">
    <property type="entry name" value="succ_dehyd_cytB"/>
    <property type="match status" value="1"/>
</dbReference>
<keyword evidence="6 13" id="KW-0812">Transmembrane</keyword>
<comment type="function">
    <text evidence="1">Membrane-anchoring subunit of succinate dehydrogenase (SDH).</text>
</comment>
<keyword evidence="10 13" id="KW-0472">Membrane</keyword>
<dbReference type="GO" id="GO:0009055">
    <property type="term" value="F:electron transfer activity"/>
    <property type="evidence" value="ECO:0007669"/>
    <property type="project" value="InterPro"/>
</dbReference>
<evidence type="ECO:0000256" key="2">
    <source>
        <dbReference type="ARBA" id="ARBA00004141"/>
    </source>
</evidence>
<gene>
    <name evidence="14" type="ORF">WH96_14885</name>
</gene>
<keyword evidence="8 13" id="KW-1133">Transmembrane helix</keyword>
<dbReference type="GO" id="GO:0006099">
    <property type="term" value="P:tricarboxylic acid cycle"/>
    <property type="evidence" value="ECO:0007669"/>
    <property type="project" value="InterPro"/>
</dbReference>
<dbReference type="GO" id="GO:0046872">
    <property type="term" value="F:metal ion binding"/>
    <property type="evidence" value="ECO:0007669"/>
    <property type="project" value="UniProtKB-KW"/>
</dbReference>
<keyword evidence="5 12" id="KW-0349">Heme</keyword>
<comment type="cofactor">
    <cofactor evidence="12">
        <name>heme</name>
        <dbReference type="ChEBI" id="CHEBI:30413"/>
    </cofactor>
    <text evidence="12">The heme is bound between the two transmembrane subunits.</text>
</comment>
<dbReference type="Proteomes" id="UP000035444">
    <property type="component" value="Unassembled WGS sequence"/>
</dbReference>
<feature type="binding site" description="axial binding residue" evidence="12">
    <location>
        <position position="81"/>
    </location>
    <ligand>
        <name>heme</name>
        <dbReference type="ChEBI" id="CHEBI:30413"/>
        <note>ligand shared with second transmembrane subunit</note>
    </ligand>
    <ligandPart>
        <name>Fe</name>
        <dbReference type="ChEBI" id="CHEBI:18248"/>
    </ligandPart>
</feature>
<evidence type="ECO:0000256" key="4">
    <source>
        <dbReference type="ARBA" id="ARBA00020076"/>
    </source>
</evidence>
<evidence type="ECO:0000256" key="5">
    <source>
        <dbReference type="ARBA" id="ARBA00022617"/>
    </source>
</evidence>
<comment type="caution">
    <text evidence="14">The sequence shown here is derived from an EMBL/GenBank/DDBJ whole genome shotgun (WGS) entry which is preliminary data.</text>
</comment>
<dbReference type="InterPro" id="IPR014314">
    <property type="entry name" value="Succ_DH_cytb556"/>
</dbReference>
<accession>A0A0H2MBT5</accession>
<comment type="similarity">
    <text evidence="3">Belongs to the cytochrome b560 family.</text>
</comment>
<feature type="transmembrane region" description="Helical" evidence="13">
    <location>
        <begin position="65"/>
        <end position="87"/>
    </location>
</feature>
<dbReference type="PATRIC" id="fig|1489064.4.peg.4324"/>
<evidence type="ECO:0000256" key="7">
    <source>
        <dbReference type="ARBA" id="ARBA00022723"/>
    </source>
</evidence>
<dbReference type="AlphaFoldDB" id="A0A0H2MBT5"/>
<feature type="transmembrane region" description="Helical" evidence="13">
    <location>
        <begin position="21"/>
        <end position="45"/>
    </location>
</feature>
<dbReference type="InterPro" id="IPR000701">
    <property type="entry name" value="SuccDH_FuR_B_TM-su"/>
</dbReference>
<evidence type="ECO:0000256" key="3">
    <source>
        <dbReference type="ARBA" id="ARBA00007244"/>
    </source>
</evidence>
<evidence type="ECO:0000256" key="8">
    <source>
        <dbReference type="ARBA" id="ARBA00022989"/>
    </source>
</evidence>
<evidence type="ECO:0000256" key="11">
    <source>
        <dbReference type="ARBA" id="ARBA00025912"/>
    </source>
</evidence>
<comment type="subcellular location">
    <subcellularLocation>
        <location evidence="2">Membrane</location>
        <topology evidence="2">Multi-pass membrane protein</topology>
    </subcellularLocation>
</comment>
<dbReference type="InterPro" id="IPR018495">
    <property type="entry name" value="Succ_DH_cyt_bsu_CS"/>
</dbReference>
<dbReference type="InterPro" id="IPR034804">
    <property type="entry name" value="SQR/QFR_C/D"/>
</dbReference>
<dbReference type="STRING" id="1489064.WH96_14885"/>
<evidence type="ECO:0000256" key="1">
    <source>
        <dbReference type="ARBA" id="ARBA00004050"/>
    </source>
</evidence>
<comment type="subunit">
    <text evidence="11">Part of an enzyme complex containing four subunits: a flavoprotein, an iron-sulfur protein, plus two membrane-anchoring proteins, SdhC and SdhD. The complex can form homotrimers.</text>
</comment>
<sequence>MSRGNRPLSPHLQVYRPQLTSVLSILFRIMGVATSVGSIVLIWWLAAAASGAEYFELVQSFLGSWFGRLLLFGWTFALVFHLCNGIRHLYWDAGKGLELETAYASGKAVIVFSVIITLGLWGLAYAVGGA</sequence>
<dbReference type="PROSITE" id="PS01001">
    <property type="entry name" value="SDH_CYT_2"/>
    <property type="match status" value="1"/>
</dbReference>
<evidence type="ECO:0000256" key="6">
    <source>
        <dbReference type="ARBA" id="ARBA00022692"/>
    </source>
</evidence>
<dbReference type="RefSeq" id="WP_047764979.1">
    <property type="nucleotide sequence ID" value="NZ_LAQL01000009.1"/>
</dbReference>
<evidence type="ECO:0000256" key="13">
    <source>
        <dbReference type="SAM" id="Phobius"/>
    </source>
</evidence>
<dbReference type="SUPFAM" id="SSF81343">
    <property type="entry name" value="Fumarate reductase respiratory complex transmembrane subunits"/>
    <property type="match status" value="1"/>
</dbReference>
<keyword evidence="15" id="KW-1185">Reference proteome</keyword>
<reference evidence="14 15" key="1">
    <citation type="submission" date="2015-03" db="EMBL/GenBank/DDBJ databases">
        <title>Genome Sequence of Kiloniella spongiae MEBiC09566, isolated from a marine sponge.</title>
        <authorList>
            <person name="Shao Z."/>
            <person name="Wang L."/>
            <person name="Li X."/>
        </authorList>
    </citation>
    <scope>NUCLEOTIDE SEQUENCE [LARGE SCALE GENOMIC DNA]</scope>
    <source>
        <strain evidence="14 15">MEBiC09566</strain>
    </source>
</reference>
<dbReference type="Pfam" id="PF01127">
    <property type="entry name" value="Sdh_cyt"/>
    <property type="match status" value="1"/>
</dbReference>
<keyword evidence="9 12" id="KW-0408">Iron</keyword>
<evidence type="ECO:0000256" key="10">
    <source>
        <dbReference type="ARBA" id="ARBA00023136"/>
    </source>
</evidence>